<dbReference type="CTD" id="8239613"/>
<dbReference type="EnsemblMetazoa" id="PHUM595850-RA">
    <property type="protein sequence ID" value="PHUM595850-PA"/>
    <property type="gene ID" value="PHUM595850"/>
</dbReference>
<dbReference type="VEuPathDB" id="VectorBase:PHUM595850"/>
<sequence length="54" mass="6381">MFSWVFFVIAFIATFAIVSQAQPQRLQPFRYDDPRVLQAVQDAFQNYFKNLPLP</sequence>
<organism>
    <name type="scientific">Pediculus humanus subsp. corporis</name>
    <name type="common">Body louse</name>
    <dbReference type="NCBI Taxonomy" id="121224"/>
    <lineage>
        <taxon>Eukaryota</taxon>
        <taxon>Metazoa</taxon>
        <taxon>Ecdysozoa</taxon>
        <taxon>Arthropoda</taxon>
        <taxon>Hexapoda</taxon>
        <taxon>Insecta</taxon>
        <taxon>Pterygota</taxon>
        <taxon>Neoptera</taxon>
        <taxon>Paraneoptera</taxon>
        <taxon>Psocodea</taxon>
        <taxon>Troctomorpha</taxon>
        <taxon>Phthiraptera</taxon>
        <taxon>Anoplura</taxon>
        <taxon>Pediculidae</taxon>
        <taxon>Pediculus</taxon>
    </lineage>
</organism>
<keyword evidence="1" id="KW-0732">Signal</keyword>
<evidence type="ECO:0000313" key="2">
    <source>
        <dbReference type="EMBL" id="EEB19879.1"/>
    </source>
</evidence>
<dbReference type="KEGG" id="phu:Phum_PHUM595850"/>
<dbReference type="RefSeq" id="XP_002432617.1">
    <property type="nucleotide sequence ID" value="XM_002432572.1"/>
</dbReference>
<name>E0W2M3_PEDHC</name>
<dbReference type="AlphaFoldDB" id="E0W2M3"/>
<evidence type="ECO:0000256" key="1">
    <source>
        <dbReference type="SAM" id="SignalP"/>
    </source>
</evidence>
<proteinExistence type="predicted"/>
<protein>
    <submittedName>
        <fullName evidence="2 3">Uncharacterized protein</fullName>
    </submittedName>
</protein>
<dbReference type="InParanoid" id="E0W2M3"/>
<reference evidence="2" key="1">
    <citation type="submission" date="2007-04" db="EMBL/GenBank/DDBJ databases">
        <title>Annotation of Pediculus humanus corporis strain USDA.</title>
        <authorList>
            <person name="Kirkness E."/>
            <person name="Hannick L."/>
            <person name="Hass B."/>
            <person name="Bruggner R."/>
            <person name="Lawson D."/>
            <person name="Bidwell S."/>
            <person name="Joardar V."/>
            <person name="Caler E."/>
            <person name="Walenz B."/>
            <person name="Inman J."/>
            <person name="Schobel S."/>
            <person name="Galinsky K."/>
            <person name="Amedeo P."/>
            <person name="Strausberg R."/>
        </authorList>
    </citation>
    <scope>NUCLEOTIDE SEQUENCE</scope>
    <source>
        <strain evidence="2">USDA</strain>
    </source>
</reference>
<reference evidence="3" key="3">
    <citation type="submission" date="2020-05" db="UniProtKB">
        <authorList>
            <consortium name="EnsemblMetazoa"/>
        </authorList>
    </citation>
    <scope>IDENTIFICATION</scope>
    <source>
        <strain evidence="3">USDA</strain>
    </source>
</reference>
<accession>E0W2M3</accession>
<feature type="signal peptide" evidence="1">
    <location>
        <begin position="1"/>
        <end position="21"/>
    </location>
</feature>
<dbReference type="GeneID" id="8239613"/>
<gene>
    <name evidence="3" type="primary">8239613</name>
    <name evidence="2" type="ORF">Phum_PHUM595850</name>
</gene>
<dbReference type="HOGENOM" id="CLU_3052785_0_0_1"/>
<dbReference type="Proteomes" id="UP000009046">
    <property type="component" value="Unassembled WGS sequence"/>
</dbReference>
<keyword evidence="4" id="KW-1185">Reference proteome</keyword>
<reference evidence="2" key="2">
    <citation type="submission" date="2007-04" db="EMBL/GenBank/DDBJ databases">
        <title>The genome of the human body louse.</title>
        <authorList>
            <consortium name="The Human Body Louse Genome Consortium"/>
            <person name="Kirkness E."/>
            <person name="Walenz B."/>
            <person name="Hass B."/>
            <person name="Bruggner R."/>
            <person name="Strausberg R."/>
        </authorList>
    </citation>
    <scope>NUCLEOTIDE SEQUENCE</scope>
    <source>
        <strain evidence="2">USDA</strain>
    </source>
</reference>
<dbReference type="EMBL" id="DS235879">
    <property type="protein sequence ID" value="EEB19879.1"/>
    <property type="molecule type" value="Genomic_DNA"/>
</dbReference>
<evidence type="ECO:0000313" key="4">
    <source>
        <dbReference type="Proteomes" id="UP000009046"/>
    </source>
</evidence>
<evidence type="ECO:0000313" key="3">
    <source>
        <dbReference type="EnsemblMetazoa" id="PHUM595850-PA"/>
    </source>
</evidence>
<feature type="chain" id="PRO_5014570295" evidence="1">
    <location>
        <begin position="22"/>
        <end position="54"/>
    </location>
</feature>
<dbReference type="EMBL" id="AAZO01007260">
    <property type="status" value="NOT_ANNOTATED_CDS"/>
    <property type="molecule type" value="Genomic_DNA"/>
</dbReference>